<feature type="compositionally biased region" description="Gly residues" evidence="1">
    <location>
        <begin position="145"/>
        <end position="158"/>
    </location>
</feature>
<feature type="region of interest" description="Disordered" evidence="1">
    <location>
        <begin position="1"/>
        <end position="23"/>
    </location>
</feature>
<organism evidence="2 3">
    <name type="scientific">Popillia japonica</name>
    <name type="common">Japanese beetle</name>
    <dbReference type="NCBI Taxonomy" id="7064"/>
    <lineage>
        <taxon>Eukaryota</taxon>
        <taxon>Metazoa</taxon>
        <taxon>Ecdysozoa</taxon>
        <taxon>Arthropoda</taxon>
        <taxon>Hexapoda</taxon>
        <taxon>Insecta</taxon>
        <taxon>Pterygota</taxon>
        <taxon>Neoptera</taxon>
        <taxon>Endopterygota</taxon>
        <taxon>Coleoptera</taxon>
        <taxon>Polyphaga</taxon>
        <taxon>Scarabaeiformia</taxon>
        <taxon>Scarabaeidae</taxon>
        <taxon>Rutelinae</taxon>
        <taxon>Popillia</taxon>
    </lineage>
</organism>
<reference evidence="2 3" key="1">
    <citation type="journal article" date="2024" name="BMC Genomics">
        <title>De novo assembly and annotation of Popillia japonica's genome with initial clues to its potential as an invasive pest.</title>
        <authorList>
            <person name="Cucini C."/>
            <person name="Boschi S."/>
            <person name="Funari R."/>
            <person name="Cardaioli E."/>
            <person name="Iannotti N."/>
            <person name="Marturano G."/>
            <person name="Paoli F."/>
            <person name="Bruttini M."/>
            <person name="Carapelli A."/>
            <person name="Frati F."/>
            <person name="Nardi F."/>
        </authorList>
    </citation>
    <scope>NUCLEOTIDE SEQUENCE [LARGE SCALE GENOMIC DNA]</scope>
    <source>
        <strain evidence="2">DMR45628</strain>
    </source>
</reference>
<dbReference type="AlphaFoldDB" id="A0AAW1MML9"/>
<name>A0AAW1MML9_POPJA</name>
<accession>A0AAW1MML9</accession>
<feature type="region of interest" description="Disordered" evidence="1">
    <location>
        <begin position="106"/>
        <end position="161"/>
    </location>
</feature>
<evidence type="ECO:0000313" key="2">
    <source>
        <dbReference type="EMBL" id="KAK9746826.1"/>
    </source>
</evidence>
<gene>
    <name evidence="2" type="ORF">QE152_g5874</name>
</gene>
<proteinExistence type="predicted"/>
<evidence type="ECO:0000313" key="3">
    <source>
        <dbReference type="Proteomes" id="UP001458880"/>
    </source>
</evidence>
<feature type="compositionally biased region" description="Gly residues" evidence="1">
    <location>
        <begin position="122"/>
        <end position="135"/>
    </location>
</feature>
<protein>
    <submittedName>
        <fullName evidence="2">Uncharacterized protein</fullName>
    </submittedName>
</protein>
<dbReference type="EMBL" id="JASPKY010000037">
    <property type="protein sequence ID" value="KAK9746826.1"/>
    <property type="molecule type" value="Genomic_DNA"/>
</dbReference>
<sequence length="214" mass="22784">MLPTLPAPKGKGEKPGKTTGRTTIGQEPVYISSTYDGRILGNHAGCQPAGRFLSVCELKRAEHLRNQANAFIILLLIAYMSGWRKAVRRDGCGRWVVYGIRHTNREAQTKRKRGSSKSDDVAGGGGVGAPAGNGNGERSKSDDVAGGGGVGAPAGNGNGERIQMRENKVGIHISSTIRQTSGHISTIFMRENKVGIHISSTIRQTSGHISTIFH</sequence>
<evidence type="ECO:0000256" key="1">
    <source>
        <dbReference type="SAM" id="MobiDB-lite"/>
    </source>
</evidence>
<dbReference type="Proteomes" id="UP001458880">
    <property type="component" value="Unassembled WGS sequence"/>
</dbReference>
<keyword evidence="3" id="KW-1185">Reference proteome</keyword>
<comment type="caution">
    <text evidence="2">The sequence shown here is derived from an EMBL/GenBank/DDBJ whole genome shotgun (WGS) entry which is preliminary data.</text>
</comment>